<dbReference type="SUPFAM" id="SSF51338">
    <property type="entry name" value="Composite domain of metallo-dependent hydrolases"/>
    <property type="match status" value="1"/>
</dbReference>
<gene>
    <name evidence="3" type="ORF">OL497_20570</name>
</gene>
<dbReference type="Pfam" id="PF01979">
    <property type="entry name" value="Amidohydro_1"/>
    <property type="match status" value="1"/>
</dbReference>
<dbReference type="Proteomes" id="UP001207742">
    <property type="component" value="Unassembled WGS sequence"/>
</dbReference>
<dbReference type="InterPro" id="IPR051781">
    <property type="entry name" value="Metallo-dep_Hydrolase"/>
</dbReference>
<dbReference type="Gene3D" id="2.30.40.10">
    <property type="entry name" value="Urease, subunit C, domain 1"/>
    <property type="match status" value="1"/>
</dbReference>
<sequence>MTRSALITLLIILLAATTPAAAQSILLKNVTLIDGNGKRPQYHTDILINGDTIAAIGKGLQHRKATAIDLRGKTIMPALISTHVHIGILKDTLTAGVNYTRENILRQLKRYEDYGISHVLAMGTDRPMLFASGLRDSSQAGLLPGARLHSAGYGFTIPKGIPPAAAGMDLLFRPADAAAVTPLIDSVAGVHPAVIKMWVDDAGGRFPKMDSTIYQAIITRAHQRGIRVAAHLYTPEDARRLTAAGLDVFAHSVRSKEIDVLLLQEMKRKGVVYIPTLSLDVYNYSYAQDPYWLKDDFFKASLEPGVYGMITSAAYKEKIRKDPDLPKKIAASRMGLRNVKKVYKAGILVALGTDSGAFPERAQGFSEHLELELLVKAGLTPLEAIGVATKNAARVLKIDQTTGTLTRGKVADFIILAANPEKDIRHTRKIVAVYKAGKKVSDGPKL</sequence>
<keyword evidence="1" id="KW-0732">Signal</keyword>
<evidence type="ECO:0000313" key="3">
    <source>
        <dbReference type="EMBL" id="MCW3486308.1"/>
    </source>
</evidence>
<keyword evidence="4" id="KW-1185">Reference proteome</keyword>
<name>A0ABT3IQT5_9BACT</name>
<feature type="signal peptide" evidence="1">
    <location>
        <begin position="1"/>
        <end position="22"/>
    </location>
</feature>
<organism evidence="3 4">
    <name type="scientific">Chitinophaga nivalis</name>
    <dbReference type="NCBI Taxonomy" id="2991709"/>
    <lineage>
        <taxon>Bacteria</taxon>
        <taxon>Pseudomonadati</taxon>
        <taxon>Bacteroidota</taxon>
        <taxon>Chitinophagia</taxon>
        <taxon>Chitinophagales</taxon>
        <taxon>Chitinophagaceae</taxon>
        <taxon>Chitinophaga</taxon>
    </lineage>
</organism>
<evidence type="ECO:0000259" key="2">
    <source>
        <dbReference type="Pfam" id="PF01979"/>
    </source>
</evidence>
<dbReference type="InterPro" id="IPR032466">
    <property type="entry name" value="Metal_Hydrolase"/>
</dbReference>
<evidence type="ECO:0000313" key="4">
    <source>
        <dbReference type="Proteomes" id="UP001207742"/>
    </source>
</evidence>
<comment type="caution">
    <text evidence="3">The sequence shown here is derived from an EMBL/GenBank/DDBJ whole genome shotgun (WGS) entry which is preliminary data.</text>
</comment>
<dbReference type="PANTHER" id="PTHR43135:SF3">
    <property type="entry name" value="ALPHA-D-RIBOSE 1-METHYLPHOSPHONATE 5-TRIPHOSPHATE DIPHOSPHATASE"/>
    <property type="match status" value="1"/>
</dbReference>
<proteinExistence type="predicted"/>
<dbReference type="InterPro" id="IPR006680">
    <property type="entry name" value="Amidohydro-rel"/>
</dbReference>
<dbReference type="Gene3D" id="3.20.20.140">
    <property type="entry name" value="Metal-dependent hydrolases"/>
    <property type="match status" value="1"/>
</dbReference>
<reference evidence="3 4" key="1">
    <citation type="submission" date="2022-10" db="EMBL/GenBank/DDBJ databases">
        <title>Chitinophaga nivalis PC15 sp. nov., isolated from Pyeongchang county, South Korea.</title>
        <authorList>
            <person name="Trinh H.N."/>
        </authorList>
    </citation>
    <scope>NUCLEOTIDE SEQUENCE [LARGE SCALE GENOMIC DNA]</scope>
    <source>
        <strain evidence="3 4">PC14</strain>
    </source>
</reference>
<dbReference type="PANTHER" id="PTHR43135">
    <property type="entry name" value="ALPHA-D-RIBOSE 1-METHYLPHOSPHONATE 5-TRIPHOSPHATE DIPHOSPHATASE"/>
    <property type="match status" value="1"/>
</dbReference>
<evidence type="ECO:0000256" key="1">
    <source>
        <dbReference type="SAM" id="SignalP"/>
    </source>
</evidence>
<dbReference type="RefSeq" id="WP_264733124.1">
    <property type="nucleotide sequence ID" value="NZ_JAPDNR010000001.1"/>
</dbReference>
<feature type="domain" description="Amidohydrolase-related" evidence="2">
    <location>
        <begin position="74"/>
        <end position="440"/>
    </location>
</feature>
<accession>A0ABT3IQT5</accession>
<protein>
    <submittedName>
        <fullName evidence="3">Amidohydrolase family protein</fullName>
    </submittedName>
</protein>
<dbReference type="SUPFAM" id="SSF51556">
    <property type="entry name" value="Metallo-dependent hydrolases"/>
    <property type="match status" value="1"/>
</dbReference>
<dbReference type="InterPro" id="IPR011059">
    <property type="entry name" value="Metal-dep_hydrolase_composite"/>
</dbReference>
<feature type="chain" id="PRO_5045367623" evidence="1">
    <location>
        <begin position="23"/>
        <end position="446"/>
    </location>
</feature>
<dbReference type="EMBL" id="JAPDNS010000002">
    <property type="protein sequence ID" value="MCW3486308.1"/>
    <property type="molecule type" value="Genomic_DNA"/>
</dbReference>